<gene>
    <name evidence="1" type="ORF">H6A31_10225</name>
</gene>
<dbReference type="InterPro" id="IPR046733">
    <property type="entry name" value="DUF6625"/>
</dbReference>
<comment type="caution">
    <text evidence="1">The sequence shown here is derived from an EMBL/GenBank/DDBJ whole genome shotgun (WGS) entry which is preliminary data.</text>
</comment>
<dbReference type="EMBL" id="JACJJW010000027">
    <property type="protein sequence ID" value="MBM6759049.1"/>
    <property type="molecule type" value="Genomic_DNA"/>
</dbReference>
<evidence type="ECO:0000313" key="1">
    <source>
        <dbReference type="EMBL" id="MBM6759049.1"/>
    </source>
</evidence>
<reference evidence="1 2" key="1">
    <citation type="journal article" date="2021" name="Sci. Rep.">
        <title>The distribution of antibiotic resistance genes in chicken gut microbiota commensals.</title>
        <authorList>
            <person name="Juricova H."/>
            <person name="Matiasovicova J."/>
            <person name="Kubasova T."/>
            <person name="Cejkova D."/>
            <person name="Rychlik I."/>
        </authorList>
    </citation>
    <scope>NUCLEOTIDE SEQUENCE [LARGE SCALE GENOMIC DNA]</scope>
    <source>
        <strain evidence="1 2">An801</strain>
    </source>
</reference>
<accession>A0ABS2EXI2</accession>
<sequence>MSFSECQAIIQAKFNFPIALIQPYKLCDLKPMYGYIFEEYITNYKYWGHCDIDTIMGNLGKWLTDEFLEQYDKLFCLGHLTIYRNTVENNRTFMFPYNGKEVYKDVLTTPSIYTFDEVWKDNANICKLFEIYKKKCFTEDLSLNIACAYNKFHRIRFVGRNQSPLLNGYKIENYIKALYLWDKGNLYRYFIQNRQLVHEEFLYMHLQCRKMKMNKDLLEENIDSFKIINDKFTKKDFNEITLKTFPHIKKVGLCWHTQRLLLKKIKRRIKRLLNIENEIR</sequence>
<dbReference type="Pfam" id="PF20330">
    <property type="entry name" value="DUF6625"/>
    <property type="match status" value="1"/>
</dbReference>
<name>A0ABS2EXI2_9BACE</name>
<organism evidence="1 2">
    <name type="scientific">Bacteroides mediterraneensis</name>
    <dbReference type="NCBI Taxonomy" id="1841856"/>
    <lineage>
        <taxon>Bacteria</taxon>
        <taxon>Pseudomonadati</taxon>
        <taxon>Bacteroidota</taxon>
        <taxon>Bacteroidia</taxon>
        <taxon>Bacteroidales</taxon>
        <taxon>Bacteroidaceae</taxon>
        <taxon>Bacteroides</taxon>
    </lineage>
</organism>
<protein>
    <recommendedName>
        <fullName evidence="3">Glycosyl transferase</fullName>
    </recommendedName>
</protein>
<evidence type="ECO:0008006" key="3">
    <source>
        <dbReference type="Google" id="ProtNLM"/>
    </source>
</evidence>
<dbReference type="Proteomes" id="UP000703295">
    <property type="component" value="Unassembled WGS sequence"/>
</dbReference>
<proteinExistence type="predicted"/>
<evidence type="ECO:0000313" key="2">
    <source>
        <dbReference type="Proteomes" id="UP000703295"/>
    </source>
</evidence>
<keyword evidence="2" id="KW-1185">Reference proteome</keyword>